<evidence type="ECO:0000313" key="1">
    <source>
        <dbReference type="EMBL" id="KKL22344.1"/>
    </source>
</evidence>
<sequence>MAYSTAAPPIRVHGGIAGPSIWMYTHATDDSAAVLAQDYITDGLDLGMKIGDLVYHFEVDALLGTWHSVSTVGSTGTLLKLTRD</sequence>
<gene>
    <name evidence="1" type="ORF">LCGC14_2436370</name>
</gene>
<dbReference type="AlphaFoldDB" id="A0A0F9BKB6"/>
<reference evidence="1" key="1">
    <citation type="journal article" date="2015" name="Nature">
        <title>Complex archaea that bridge the gap between prokaryotes and eukaryotes.</title>
        <authorList>
            <person name="Spang A."/>
            <person name="Saw J.H."/>
            <person name="Jorgensen S.L."/>
            <person name="Zaremba-Niedzwiedzka K."/>
            <person name="Martijn J."/>
            <person name="Lind A.E."/>
            <person name="van Eijk R."/>
            <person name="Schleper C."/>
            <person name="Guy L."/>
            <person name="Ettema T.J."/>
        </authorList>
    </citation>
    <scope>NUCLEOTIDE SEQUENCE</scope>
</reference>
<organism evidence="1">
    <name type="scientific">marine sediment metagenome</name>
    <dbReference type="NCBI Taxonomy" id="412755"/>
    <lineage>
        <taxon>unclassified sequences</taxon>
        <taxon>metagenomes</taxon>
        <taxon>ecological metagenomes</taxon>
    </lineage>
</organism>
<comment type="caution">
    <text evidence="1">The sequence shown here is derived from an EMBL/GenBank/DDBJ whole genome shotgun (WGS) entry which is preliminary data.</text>
</comment>
<accession>A0A0F9BKB6</accession>
<proteinExistence type="predicted"/>
<dbReference type="EMBL" id="LAZR01037388">
    <property type="protein sequence ID" value="KKL22344.1"/>
    <property type="molecule type" value="Genomic_DNA"/>
</dbReference>
<name>A0A0F9BKB6_9ZZZZ</name>
<protein>
    <submittedName>
        <fullName evidence="1">Uncharacterized protein</fullName>
    </submittedName>
</protein>